<dbReference type="AlphaFoldDB" id="H3ZQE6"/>
<dbReference type="HOGENOM" id="CLU_2821114_0_0_2"/>
<sequence length="66" mass="7749">MEDDTKKMGVIIAVMFVVFVLFRVYYQKGRKLLANYHPWDWIGLVVLFSLLGYAMYKLQKKGSEEA</sequence>
<keyword evidence="1" id="KW-1133">Transmembrane helix</keyword>
<gene>
    <name evidence="2" type="ORF">OCC_03973</name>
</gene>
<keyword evidence="1" id="KW-0472">Membrane</keyword>
<evidence type="ECO:0000256" key="1">
    <source>
        <dbReference type="SAM" id="Phobius"/>
    </source>
</evidence>
<feature type="transmembrane region" description="Helical" evidence="1">
    <location>
        <begin position="7"/>
        <end position="26"/>
    </location>
</feature>
<evidence type="ECO:0000313" key="2">
    <source>
        <dbReference type="EMBL" id="EHR78179.1"/>
    </source>
</evidence>
<dbReference type="KEGG" id="tlt:OCC_03973"/>
<name>H3ZQE6_THELN</name>
<dbReference type="STRING" id="523849.OCC_03973"/>
<dbReference type="RefSeq" id="WP_004068905.1">
    <property type="nucleotide sequence ID" value="NC_022084.1"/>
</dbReference>
<dbReference type="GeneID" id="16550198"/>
<protein>
    <submittedName>
        <fullName evidence="2">Uncharacterized protein</fullName>
    </submittedName>
</protein>
<keyword evidence="1" id="KW-0812">Transmembrane</keyword>
<accession>H3ZQE6</accession>
<evidence type="ECO:0000313" key="3">
    <source>
        <dbReference type="Proteomes" id="UP000015502"/>
    </source>
</evidence>
<reference evidence="2 3" key="1">
    <citation type="journal article" date="2012" name="J. Bacteriol.">
        <title>Genome sequence of the model hyperthermophilic archaeon Thermococcus litoralis NS-C.</title>
        <authorList>
            <person name="Gardner A.F."/>
            <person name="Kumar S."/>
            <person name="Perler F.B."/>
        </authorList>
    </citation>
    <scope>NUCLEOTIDE SEQUENCE [LARGE SCALE GENOMIC DNA]</scope>
    <source>
        <strain evidence="3">ATCC 51850 / DSM 5473 / JCM 8560 / NS-C</strain>
    </source>
</reference>
<dbReference type="PaxDb" id="523849-OCC_03973"/>
<dbReference type="Proteomes" id="UP000015502">
    <property type="component" value="Chromosome"/>
</dbReference>
<proteinExistence type="predicted"/>
<keyword evidence="3" id="KW-1185">Reference proteome</keyword>
<feature type="transmembrane region" description="Helical" evidence="1">
    <location>
        <begin position="38"/>
        <end position="56"/>
    </location>
</feature>
<organism evidence="2 3">
    <name type="scientific">Thermococcus litoralis (strain ATCC 51850 / DSM 5473 / JCM 8560 / NS-C)</name>
    <dbReference type="NCBI Taxonomy" id="523849"/>
    <lineage>
        <taxon>Archaea</taxon>
        <taxon>Methanobacteriati</taxon>
        <taxon>Methanobacteriota</taxon>
        <taxon>Thermococci</taxon>
        <taxon>Thermococcales</taxon>
        <taxon>Thermococcaceae</taxon>
        <taxon>Thermococcus</taxon>
    </lineage>
</organism>
<dbReference type="EMBL" id="CP006670">
    <property type="protein sequence ID" value="EHR78179.1"/>
    <property type="molecule type" value="Genomic_DNA"/>
</dbReference>